<reference evidence="2 3" key="1">
    <citation type="submission" date="2016-06" db="EMBL/GenBank/DDBJ databases">
        <title>Respiratory ammonification of nitrate coupled to the oxidation of elemental sulfur in deep-sea autotrophic thermophilic bacteria.</title>
        <authorList>
            <person name="Slobodkina G.B."/>
            <person name="Mardanov A.V."/>
            <person name="Ravin N.V."/>
            <person name="Frolova A.A."/>
            <person name="Viryasiv M.B."/>
            <person name="Chernyh N.A."/>
            <person name="Bonch-Osmolovskaya E.A."/>
            <person name="Slobodkin A.I."/>
        </authorList>
    </citation>
    <scope>NUCLEOTIDE SEQUENCE [LARGE SCALE GENOMIC DNA]</scope>
    <source>
        <strain evidence="2 3">S69</strain>
    </source>
</reference>
<organism evidence="2 3">
    <name type="scientific">Dissulfuribacter thermophilus</name>
    <dbReference type="NCBI Taxonomy" id="1156395"/>
    <lineage>
        <taxon>Bacteria</taxon>
        <taxon>Pseudomonadati</taxon>
        <taxon>Thermodesulfobacteriota</taxon>
        <taxon>Dissulfuribacteria</taxon>
        <taxon>Dissulfuribacterales</taxon>
        <taxon>Dissulfuribacteraceae</taxon>
        <taxon>Dissulfuribacter</taxon>
    </lineage>
</organism>
<evidence type="ECO:0000256" key="1">
    <source>
        <dbReference type="SAM" id="MobiDB-lite"/>
    </source>
</evidence>
<sequence length="53" mass="5499">MGTSFDAGKGGGASNKERFGRAPKRGAKQARGPKGPDIYPALTPLVSVFLPIQ</sequence>
<protein>
    <submittedName>
        <fullName evidence="2">Uncharacterized protein</fullName>
    </submittedName>
</protein>
<evidence type="ECO:0000313" key="2">
    <source>
        <dbReference type="EMBL" id="OCC15246.1"/>
    </source>
</evidence>
<evidence type="ECO:0000313" key="3">
    <source>
        <dbReference type="Proteomes" id="UP000093080"/>
    </source>
</evidence>
<comment type="caution">
    <text evidence="2">The sequence shown here is derived from an EMBL/GenBank/DDBJ whole genome shotgun (WGS) entry which is preliminary data.</text>
</comment>
<dbReference type="Proteomes" id="UP000093080">
    <property type="component" value="Unassembled WGS sequence"/>
</dbReference>
<dbReference type="AlphaFoldDB" id="A0A1B9F5Q3"/>
<proteinExistence type="predicted"/>
<accession>A0A1B9F5Q3</accession>
<feature type="region of interest" description="Disordered" evidence="1">
    <location>
        <begin position="1"/>
        <end position="38"/>
    </location>
</feature>
<gene>
    <name evidence="2" type="ORF">DBT_1369</name>
</gene>
<name>A0A1B9F5Q3_9BACT</name>
<dbReference type="EMBL" id="MAGO01000006">
    <property type="protein sequence ID" value="OCC15246.1"/>
    <property type="molecule type" value="Genomic_DNA"/>
</dbReference>
<keyword evidence="3" id="KW-1185">Reference proteome</keyword>